<comment type="caution">
    <text evidence="10">The sequence shown here is derived from an EMBL/GenBank/DDBJ whole genome shotgun (WGS) entry which is preliminary data.</text>
</comment>
<dbReference type="InterPro" id="IPR013335">
    <property type="entry name" value="Trp_repress_bac"/>
</dbReference>
<accession>A0A557PDP1</accession>
<evidence type="ECO:0000256" key="3">
    <source>
        <dbReference type="ARBA" id="ARBA00022490"/>
    </source>
</evidence>
<dbReference type="GO" id="GO:0043565">
    <property type="term" value="F:sequence-specific DNA binding"/>
    <property type="evidence" value="ECO:0007669"/>
    <property type="project" value="UniProtKB-UniRule"/>
</dbReference>
<evidence type="ECO:0000313" key="12">
    <source>
        <dbReference type="Proteomes" id="UP001157156"/>
    </source>
</evidence>
<evidence type="ECO:0000256" key="6">
    <source>
        <dbReference type="ARBA" id="ARBA00023125"/>
    </source>
</evidence>
<evidence type="ECO:0000256" key="1">
    <source>
        <dbReference type="ARBA" id="ARBA00004496"/>
    </source>
</evidence>
<dbReference type="OrthoDB" id="5704033at2"/>
<dbReference type="PANTHER" id="PTHR38025">
    <property type="entry name" value="TRP OPERON REPRESSOR"/>
    <property type="match status" value="1"/>
</dbReference>
<gene>
    <name evidence="8 10" type="primary">trpR</name>
    <name evidence="10" type="ORF">FOF44_03495</name>
    <name evidence="9" type="ORF">GCM10007931_30770</name>
</gene>
<evidence type="ECO:0000313" key="11">
    <source>
        <dbReference type="Proteomes" id="UP000319828"/>
    </source>
</evidence>
<keyword evidence="6 8" id="KW-0238">DNA-binding</keyword>
<dbReference type="Proteomes" id="UP001157156">
    <property type="component" value="Unassembled WGS sequence"/>
</dbReference>
<dbReference type="GO" id="GO:0045892">
    <property type="term" value="P:negative regulation of DNA-templated transcription"/>
    <property type="evidence" value="ECO:0007669"/>
    <property type="project" value="UniProtKB-UniRule"/>
</dbReference>
<feature type="DNA-binding region" evidence="8">
    <location>
        <begin position="69"/>
        <end position="92"/>
    </location>
</feature>
<dbReference type="GO" id="GO:0005737">
    <property type="term" value="C:cytoplasm"/>
    <property type="evidence" value="ECO:0007669"/>
    <property type="project" value="UniProtKB-SubCell"/>
</dbReference>
<protein>
    <recommendedName>
        <fullName evidence="8">Trp operon repressor homolog</fullName>
    </recommendedName>
</protein>
<evidence type="ECO:0000313" key="9">
    <source>
        <dbReference type="EMBL" id="GLT16102.1"/>
    </source>
</evidence>
<keyword evidence="7 8" id="KW-0804">Transcription</keyword>
<comment type="function">
    <text evidence="8">This protein is an aporepressor. When complexed with L-tryptophan it binds the operator region of the trp operon and prevents the initiation of transcription.</text>
</comment>
<dbReference type="PIRSF" id="PIRSF003196">
    <property type="entry name" value="Trp_repressor"/>
    <property type="match status" value="1"/>
</dbReference>
<comment type="similarity">
    <text evidence="2 8">Belongs to the TrpR family.</text>
</comment>
<evidence type="ECO:0000256" key="2">
    <source>
        <dbReference type="ARBA" id="ARBA00007027"/>
    </source>
</evidence>
<dbReference type="Proteomes" id="UP000319828">
    <property type="component" value="Unassembled WGS sequence"/>
</dbReference>
<dbReference type="AlphaFoldDB" id="A0A557PDP1"/>
<proteinExistence type="inferred from homology"/>
<comment type="subunit">
    <text evidence="8">Homodimer.</text>
</comment>
<dbReference type="SUPFAM" id="SSF48295">
    <property type="entry name" value="TrpR-like"/>
    <property type="match status" value="1"/>
</dbReference>
<name>A0A557PDP1_9VIBR</name>
<dbReference type="EMBL" id="BSPV01000010">
    <property type="protein sequence ID" value="GLT16102.1"/>
    <property type="molecule type" value="Genomic_DNA"/>
</dbReference>
<keyword evidence="4 8" id="KW-0678">Repressor</keyword>
<sequence length="112" mass="12821">MDKSKQQIHNDEVEPEFTNWQDVLTLFGHSCQQEQLDFLLSMLLTYDEREALLARMNILHELIKGEHSQRQISQMLGVGVATITRGSSELKKLQPEQKQQLQAMLQAAADKA</sequence>
<dbReference type="GO" id="GO:0003700">
    <property type="term" value="F:DNA-binding transcription factor activity"/>
    <property type="evidence" value="ECO:0007669"/>
    <property type="project" value="UniProtKB-UniRule"/>
</dbReference>
<keyword evidence="5 8" id="KW-0805">Transcription regulation</keyword>
<evidence type="ECO:0000313" key="10">
    <source>
        <dbReference type="EMBL" id="TVO38768.1"/>
    </source>
</evidence>
<evidence type="ECO:0000256" key="7">
    <source>
        <dbReference type="ARBA" id="ARBA00023163"/>
    </source>
</evidence>
<dbReference type="NCBIfam" id="TIGR01321">
    <property type="entry name" value="TrpR"/>
    <property type="match status" value="1"/>
</dbReference>
<comment type="subcellular location">
    <subcellularLocation>
        <location evidence="1 8">Cytoplasm</location>
    </subcellularLocation>
</comment>
<dbReference type="InterPro" id="IPR010921">
    <property type="entry name" value="Trp_repressor/repl_initiator"/>
</dbReference>
<organism evidence="10 11">
    <name type="scientific">Vibrio algivorus</name>
    <dbReference type="NCBI Taxonomy" id="1667024"/>
    <lineage>
        <taxon>Bacteria</taxon>
        <taxon>Pseudomonadati</taxon>
        <taxon>Pseudomonadota</taxon>
        <taxon>Gammaproteobacteria</taxon>
        <taxon>Vibrionales</taxon>
        <taxon>Vibrionaceae</taxon>
        <taxon>Vibrio</taxon>
    </lineage>
</organism>
<dbReference type="EMBL" id="VMKJ01000004">
    <property type="protein sequence ID" value="TVO38768.1"/>
    <property type="molecule type" value="Genomic_DNA"/>
</dbReference>
<dbReference type="InterPro" id="IPR038116">
    <property type="entry name" value="TrpR-like_sf"/>
</dbReference>
<evidence type="ECO:0000256" key="4">
    <source>
        <dbReference type="ARBA" id="ARBA00022491"/>
    </source>
</evidence>
<reference evidence="9" key="1">
    <citation type="journal article" date="2014" name="Int. J. Syst. Evol. Microbiol.">
        <title>Complete genome of a new Firmicutes species belonging to the dominant human colonic microbiota ('Ruminococcus bicirculans') reveals two chromosomes and a selective capacity to utilize plant glucans.</title>
        <authorList>
            <consortium name="NISC Comparative Sequencing Program"/>
            <person name="Wegmann U."/>
            <person name="Louis P."/>
            <person name="Goesmann A."/>
            <person name="Henrissat B."/>
            <person name="Duncan S.H."/>
            <person name="Flint H.J."/>
        </authorList>
    </citation>
    <scope>NUCLEOTIDE SEQUENCE</scope>
    <source>
        <strain evidence="9">NBRC 111146</strain>
    </source>
</reference>
<keyword evidence="3 8" id="KW-0963">Cytoplasm</keyword>
<dbReference type="HAMAP" id="MF_00475">
    <property type="entry name" value="Trp_repressor"/>
    <property type="match status" value="1"/>
</dbReference>
<evidence type="ECO:0000256" key="5">
    <source>
        <dbReference type="ARBA" id="ARBA00023015"/>
    </source>
</evidence>
<dbReference type="Pfam" id="PF01371">
    <property type="entry name" value="Trp_repressor"/>
    <property type="match status" value="1"/>
</dbReference>
<reference evidence="9" key="4">
    <citation type="submission" date="2023-01" db="EMBL/GenBank/DDBJ databases">
        <title>Draft genome sequence of Vibrio algivorus strain NBRC 111146.</title>
        <authorList>
            <person name="Sun Q."/>
            <person name="Mori K."/>
        </authorList>
    </citation>
    <scope>NUCLEOTIDE SEQUENCE</scope>
    <source>
        <strain evidence="9">NBRC 111146</strain>
    </source>
</reference>
<dbReference type="InterPro" id="IPR000831">
    <property type="entry name" value="Trp_repress"/>
</dbReference>
<evidence type="ECO:0000256" key="8">
    <source>
        <dbReference type="HAMAP-Rule" id="MF_00475"/>
    </source>
</evidence>
<dbReference type="PANTHER" id="PTHR38025:SF1">
    <property type="entry name" value="TRP OPERON REPRESSOR"/>
    <property type="match status" value="1"/>
</dbReference>
<dbReference type="RefSeq" id="WP_089124787.1">
    <property type="nucleotide sequence ID" value="NZ_BSPV01000010.1"/>
</dbReference>
<reference evidence="10 11" key="3">
    <citation type="submission" date="2019-07" db="EMBL/GenBank/DDBJ databases">
        <title>The draft genome sequence of Vibrio algivorus M1486.</title>
        <authorList>
            <person name="Meng X."/>
        </authorList>
    </citation>
    <scope>NUCLEOTIDE SEQUENCE [LARGE SCALE GENOMIC DNA]</scope>
    <source>
        <strain evidence="10 11">M1486</strain>
    </source>
</reference>
<dbReference type="Gene3D" id="1.10.1270.10">
    <property type="entry name" value="TrpR-like"/>
    <property type="match status" value="1"/>
</dbReference>
<keyword evidence="12" id="KW-1185">Reference proteome</keyword>
<reference evidence="12" key="2">
    <citation type="journal article" date="2019" name="Int. J. Syst. Evol. Microbiol.">
        <title>The Global Catalogue of Microorganisms (GCM) 10K type strain sequencing project: providing services to taxonomists for standard genome sequencing and annotation.</title>
        <authorList>
            <consortium name="The Broad Institute Genomics Platform"/>
            <consortium name="The Broad Institute Genome Sequencing Center for Infectious Disease"/>
            <person name="Wu L."/>
            <person name="Ma J."/>
        </authorList>
    </citation>
    <scope>NUCLEOTIDE SEQUENCE [LARGE SCALE GENOMIC DNA]</scope>
    <source>
        <strain evidence="12">NBRC 111146</strain>
    </source>
</reference>